<protein>
    <submittedName>
        <fullName evidence="4">PhzF family phenazine biosynthesis protein</fullName>
    </submittedName>
</protein>
<gene>
    <name evidence="4" type="ORF">FGL86_01520</name>
</gene>
<dbReference type="AlphaFoldDB" id="A0A5B8ST80"/>
<keyword evidence="5" id="KW-1185">Reference proteome</keyword>
<evidence type="ECO:0000313" key="4">
    <source>
        <dbReference type="EMBL" id="QEA37878.1"/>
    </source>
</evidence>
<dbReference type="PIRSF" id="PIRSF016184">
    <property type="entry name" value="PhzC_PhzF"/>
    <property type="match status" value="1"/>
</dbReference>
<dbReference type="GO" id="GO:0005737">
    <property type="term" value="C:cytoplasm"/>
    <property type="evidence" value="ECO:0007669"/>
    <property type="project" value="TreeGrafter"/>
</dbReference>
<dbReference type="NCBIfam" id="TIGR00654">
    <property type="entry name" value="PhzF_family"/>
    <property type="match status" value="1"/>
</dbReference>
<dbReference type="PANTHER" id="PTHR13774">
    <property type="entry name" value="PHENAZINE BIOSYNTHESIS PROTEIN"/>
    <property type="match status" value="1"/>
</dbReference>
<evidence type="ECO:0000256" key="3">
    <source>
        <dbReference type="PIRSR" id="PIRSR016184-1"/>
    </source>
</evidence>
<organism evidence="4 5">
    <name type="scientific">Pistricoccus aurantiacus</name>
    <dbReference type="NCBI Taxonomy" id="1883414"/>
    <lineage>
        <taxon>Bacteria</taxon>
        <taxon>Pseudomonadati</taxon>
        <taxon>Pseudomonadota</taxon>
        <taxon>Gammaproteobacteria</taxon>
        <taxon>Oceanospirillales</taxon>
        <taxon>Halomonadaceae</taxon>
        <taxon>Pistricoccus</taxon>
    </lineage>
</organism>
<dbReference type="Proteomes" id="UP000321272">
    <property type="component" value="Chromosome"/>
</dbReference>
<dbReference type="KEGG" id="paur:FGL86_01520"/>
<dbReference type="SUPFAM" id="SSF54506">
    <property type="entry name" value="Diaminopimelate epimerase-like"/>
    <property type="match status" value="1"/>
</dbReference>
<evidence type="ECO:0000256" key="2">
    <source>
        <dbReference type="ARBA" id="ARBA00023235"/>
    </source>
</evidence>
<sequence length="281" mass="29975">MTGALYRLSAFTRDPQGGNPAGVWLGETLPDAVIMQRIAAEVGYSETAFIAPLQGKARNVRYFSPQAEVSFCGHATVASGVVLGRLSGEGTYELNTAVGTVPVVVRRIDDGWQASLTSVTPDYQAATPTLVEEVLAILGWQPSELDTELPPAKAYAGAWHLVLATASKTRLERLDYDFEALKALMLRENLTTLQLVWRESASCFHARNPFPVGGVVEDPATGAAAAALGGYLREAGLIETPAQLTIHQGAAMGRPSLLEVDIPRRGGIQVTGRAVDIPHQT</sequence>
<dbReference type="EMBL" id="CP042382">
    <property type="protein sequence ID" value="QEA37878.1"/>
    <property type="molecule type" value="Genomic_DNA"/>
</dbReference>
<dbReference type="RefSeq" id="WP_147182950.1">
    <property type="nucleotide sequence ID" value="NZ_CP042382.1"/>
</dbReference>
<evidence type="ECO:0000313" key="5">
    <source>
        <dbReference type="Proteomes" id="UP000321272"/>
    </source>
</evidence>
<dbReference type="Gene3D" id="3.10.310.10">
    <property type="entry name" value="Diaminopimelate Epimerase, Chain A, domain 1"/>
    <property type="match status" value="2"/>
</dbReference>
<feature type="active site" evidence="3">
    <location>
        <position position="46"/>
    </location>
</feature>
<accession>A0A5B8ST80</accession>
<dbReference type="PANTHER" id="PTHR13774:SF39">
    <property type="entry name" value="BIOSYNTHESIS PROTEIN, PUTATIVE-RELATED"/>
    <property type="match status" value="1"/>
</dbReference>
<dbReference type="InterPro" id="IPR003719">
    <property type="entry name" value="Phenazine_PhzF-like"/>
</dbReference>
<comment type="similarity">
    <text evidence="1">Belongs to the PhzF family.</text>
</comment>
<dbReference type="Pfam" id="PF02567">
    <property type="entry name" value="PhzC-PhzF"/>
    <property type="match status" value="1"/>
</dbReference>
<dbReference type="OrthoDB" id="9788221at2"/>
<dbReference type="GO" id="GO:0016853">
    <property type="term" value="F:isomerase activity"/>
    <property type="evidence" value="ECO:0007669"/>
    <property type="project" value="UniProtKB-KW"/>
</dbReference>
<proteinExistence type="inferred from homology"/>
<keyword evidence="2" id="KW-0413">Isomerase</keyword>
<reference evidence="4 5" key="1">
    <citation type="submission" date="2019-06" db="EMBL/GenBank/DDBJ databases">
        <title>Genome analyses of bacteria isolated from kimchi.</title>
        <authorList>
            <person name="Lee S."/>
            <person name="Ahn S."/>
            <person name="Roh S."/>
        </authorList>
    </citation>
    <scope>NUCLEOTIDE SEQUENCE [LARGE SCALE GENOMIC DNA]</scope>
    <source>
        <strain evidence="4 5">CBA4606</strain>
    </source>
</reference>
<name>A0A5B8ST80_9GAMM</name>
<evidence type="ECO:0000256" key="1">
    <source>
        <dbReference type="ARBA" id="ARBA00008270"/>
    </source>
</evidence>